<feature type="domain" description="Membrane-associated sensor" evidence="2">
    <location>
        <begin position="69"/>
        <end position="256"/>
    </location>
</feature>
<proteinExistence type="predicted"/>
<feature type="transmembrane region" description="Helical" evidence="1">
    <location>
        <begin position="213"/>
        <end position="235"/>
    </location>
</feature>
<name>A0ABQ3GA87_9BURK</name>
<dbReference type="EMBL" id="BMYK01000026">
    <property type="protein sequence ID" value="GHC98356.1"/>
    <property type="molecule type" value="Genomic_DNA"/>
</dbReference>
<accession>A0ABQ3GA87</accession>
<reference evidence="4" key="1">
    <citation type="journal article" date="2019" name="Int. J. Syst. Evol. Microbiol.">
        <title>The Global Catalogue of Microorganisms (GCM) 10K type strain sequencing project: providing services to taxonomists for standard genome sequencing and annotation.</title>
        <authorList>
            <consortium name="The Broad Institute Genomics Platform"/>
            <consortium name="The Broad Institute Genome Sequencing Center for Infectious Disease"/>
            <person name="Wu L."/>
            <person name="Ma J."/>
        </authorList>
    </citation>
    <scope>NUCLEOTIDE SEQUENCE [LARGE SCALE GENOMIC DNA]</scope>
    <source>
        <strain evidence="4">KCTC 23314</strain>
    </source>
</reference>
<keyword evidence="4" id="KW-1185">Reference proteome</keyword>
<dbReference type="RefSeq" id="WP_189689977.1">
    <property type="nucleotide sequence ID" value="NZ_BMYK01000026.1"/>
</dbReference>
<sequence length="319" mass="33997">MQVQDVVDEIASAKQQRKVFFSAALVLISTAAVLPFAAVPLRPLPHVSGIYAAATAMINLATFWLLTSAPRQPLSHAVIAAAYLFSGLMAVLHLLTFPGALIPDQPVMGSEHAVSALFIVWRAGFAVFIVWAALCEVGSDRGIARQARFPTVVALAAALFGAIGSQFTDVAATDDHSGQQFFGLFSLYGSYVAALLAAGAVALILLRGLHQRAIFVWLIVVLAAEAAGVWLSTFGGARYTLAWYAVRVEGIIASAWCCSFLHSTSGWCSVAWQMPSTTCNAGPRSCKRPSIDASVQKPSWLKPKSCVWWANSALASRTI</sequence>
<feature type="transmembrane region" description="Helical" evidence="1">
    <location>
        <begin position="113"/>
        <end position="135"/>
    </location>
</feature>
<comment type="caution">
    <text evidence="3">The sequence shown here is derived from an EMBL/GenBank/DDBJ whole genome shotgun (WGS) entry which is preliminary data.</text>
</comment>
<protein>
    <recommendedName>
        <fullName evidence="2">Membrane-associated sensor domain-containing protein</fullName>
    </recommendedName>
</protein>
<organism evidence="3 4">
    <name type="scientific">Pseudorhodoferax aquiterrae</name>
    <dbReference type="NCBI Taxonomy" id="747304"/>
    <lineage>
        <taxon>Bacteria</taxon>
        <taxon>Pseudomonadati</taxon>
        <taxon>Pseudomonadota</taxon>
        <taxon>Betaproteobacteria</taxon>
        <taxon>Burkholderiales</taxon>
        <taxon>Comamonadaceae</taxon>
    </lineage>
</organism>
<feature type="transmembrane region" description="Helical" evidence="1">
    <location>
        <begin position="78"/>
        <end position="101"/>
    </location>
</feature>
<keyword evidence="1" id="KW-0812">Transmembrane</keyword>
<evidence type="ECO:0000313" key="4">
    <source>
        <dbReference type="Proteomes" id="UP000626210"/>
    </source>
</evidence>
<evidence type="ECO:0000313" key="3">
    <source>
        <dbReference type="EMBL" id="GHC98356.1"/>
    </source>
</evidence>
<feature type="transmembrane region" description="Helical" evidence="1">
    <location>
        <begin position="19"/>
        <end position="41"/>
    </location>
</feature>
<dbReference type="Pfam" id="PF17158">
    <property type="entry name" value="MASE4"/>
    <property type="match status" value="1"/>
</dbReference>
<feature type="transmembrane region" description="Helical" evidence="1">
    <location>
        <begin position="147"/>
        <end position="167"/>
    </location>
</feature>
<dbReference type="InterPro" id="IPR033424">
    <property type="entry name" value="MASE4"/>
</dbReference>
<gene>
    <name evidence="3" type="ORF">GCM10007320_53960</name>
</gene>
<keyword evidence="1" id="KW-0472">Membrane</keyword>
<dbReference type="Proteomes" id="UP000626210">
    <property type="component" value="Unassembled WGS sequence"/>
</dbReference>
<feature type="transmembrane region" description="Helical" evidence="1">
    <location>
        <begin position="47"/>
        <end position="66"/>
    </location>
</feature>
<feature type="transmembrane region" description="Helical" evidence="1">
    <location>
        <begin position="187"/>
        <end position="206"/>
    </location>
</feature>
<feature type="transmembrane region" description="Helical" evidence="1">
    <location>
        <begin position="241"/>
        <end position="261"/>
    </location>
</feature>
<evidence type="ECO:0000259" key="2">
    <source>
        <dbReference type="Pfam" id="PF17158"/>
    </source>
</evidence>
<keyword evidence="1" id="KW-1133">Transmembrane helix</keyword>
<evidence type="ECO:0000256" key="1">
    <source>
        <dbReference type="SAM" id="Phobius"/>
    </source>
</evidence>